<protein>
    <submittedName>
        <fullName evidence="1">Uncharacterized protein</fullName>
    </submittedName>
</protein>
<proteinExistence type="predicted"/>
<name>A0A0B0MF43_GOSAR</name>
<dbReference type="Proteomes" id="UP000032142">
    <property type="component" value="Unassembled WGS sequence"/>
</dbReference>
<evidence type="ECO:0000313" key="1">
    <source>
        <dbReference type="EMBL" id="KHF99384.1"/>
    </source>
</evidence>
<sequence>MDQLVFLQQFLTSSSVAPFSSSSRVYL</sequence>
<comment type="caution">
    <text evidence="1">The sequence shown here is derived from an EMBL/GenBank/DDBJ whole genome shotgun (WGS) entry which is preliminary data.</text>
</comment>
<organism evidence="1 2">
    <name type="scientific">Gossypium arboreum</name>
    <name type="common">Tree cotton</name>
    <name type="synonym">Gossypium nanking</name>
    <dbReference type="NCBI Taxonomy" id="29729"/>
    <lineage>
        <taxon>Eukaryota</taxon>
        <taxon>Viridiplantae</taxon>
        <taxon>Streptophyta</taxon>
        <taxon>Embryophyta</taxon>
        <taxon>Tracheophyta</taxon>
        <taxon>Spermatophyta</taxon>
        <taxon>Magnoliopsida</taxon>
        <taxon>eudicotyledons</taxon>
        <taxon>Gunneridae</taxon>
        <taxon>Pentapetalae</taxon>
        <taxon>rosids</taxon>
        <taxon>malvids</taxon>
        <taxon>Malvales</taxon>
        <taxon>Malvaceae</taxon>
        <taxon>Malvoideae</taxon>
        <taxon>Gossypium</taxon>
    </lineage>
</organism>
<accession>A0A0B0MF43</accession>
<gene>
    <name evidence="1" type="ORF">F383_38313</name>
</gene>
<evidence type="ECO:0000313" key="2">
    <source>
        <dbReference type="Proteomes" id="UP000032142"/>
    </source>
</evidence>
<dbReference type="AlphaFoldDB" id="A0A0B0MF43"/>
<keyword evidence="2" id="KW-1185">Reference proteome</keyword>
<dbReference type="EMBL" id="JRRC01076085">
    <property type="protein sequence ID" value="KHF99384.1"/>
    <property type="molecule type" value="Genomic_DNA"/>
</dbReference>
<reference evidence="2" key="1">
    <citation type="submission" date="2014-09" db="EMBL/GenBank/DDBJ databases">
        <authorList>
            <person name="Mudge J."/>
            <person name="Ramaraj T."/>
            <person name="Lindquist I.E."/>
            <person name="Bharti A.K."/>
            <person name="Sundararajan A."/>
            <person name="Cameron C.T."/>
            <person name="Woodward J.E."/>
            <person name="May G.D."/>
            <person name="Brubaker C."/>
            <person name="Broadhvest J."/>
            <person name="Wilkins T.A."/>
        </authorList>
    </citation>
    <scope>NUCLEOTIDE SEQUENCE</scope>
    <source>
        <strain evidence="2">cv. AKA8401</strain>
    </source>
</reference>